<dbReference type="HOGENOM" id="CLU_007383_9_0_1"/>
<dbReference type="STRING" id="15368.I1GX75"/>
<evidence type="ECO:0000256" key="1">
    <source>
        <dbReference type="ARBA" id="ARBA00023002"/>
    </source>
</evidence>
<keyword evidence="1" id="KW-0560">Oxidoreductase</keyword>
<dbReference type="EMBL" id="CM000880">
    <property type="protein sequence ID" value="KQK17623.1"/>
    <property type="molecule type" value="Genomic_DNA"/>
</dbReference>
<evidence type="ECO:0000313" key="5">
    <source>
        <dbReference type="Proteomes" id="UP000008810"/>
    </source>
</evidence>
<dbReference type="PANTHER" id="PTHR10366">
    <property type="entry name" value="NAD DEPENDENT EPIMERASE/DEHYDRATASE"/>
    <property type="match status" value="1"/>
</dbReference>
<evidence type="ECO:0000313" key="4">
    <source>
        <dbReference type="EnsemblPlants" id="KQK17623"/>
    </source>
</evidence>
<dbReference type="FunFam" id="3.40.50.720:FF:000382">
    <property type="entry name" value="NAD(P)-binding Rossmann-fold superfamily protein"/>
    <property type="match status" value="1"/>
</dbReference>
<name>I1GX75_BRADI</name>
<protein>
    <recommendedName>
        <fullName evidence="2">NAD-dependent epimerase/dehydratase domain-containing protein</fullName>
    </recommendedName>
</protein>
<accession>I1GX75</accession>
<evidence type="ECO:0000313" key="3">
    <source>
        <dbReference type="EMBL" id="KQK17623.1"/>
    </source>
</evidence>
<dbReference type="Gene3D" id="3.40.50.720">
    <property type="entry name" value="NAD(P)-binding Rossmann-like Domain"/>
    <property type="match status" value="1"/>
</dbReference>
<reference evidence="4" key="3">
    <citation type="submission" date="2018-08" db="UniProtKB">
        <authorList>
            <consortium name="EnsemblPlants"/>
        </authorList>
    </citation>
    <scope>IDENTIFICATION</scope>
    <source>
        <strain evidence="4">cv. Bd21</strain>
    </source>
</reference>
<dbReference type="GeneID" id="100821584"/>
<dbReference type="AlphaFoldDB" id="I1GX75"/>
<organism evidence="3">
    <name type="scientific">Brachypodium distachyon</name>
    <name type="common">Purple false brome</name>
    <name type="synonym">Trachynia distachya</name>
    <dbReference type="NCBI Taxonomy" id="15368"/>
    <lineage>
        <taxon>Eukaryota</taxon>
        <taxon>Viridiplantae</taxon>
        <taxon>Streptophyta</taxon>
        <taxon>Embryophyta</taxon>
        <taxon>Tracheophyta</taxon>
        <taxon>Spermatophyta</taxon>
        <taxon>Magnoliopsida</taxon>
        <taxon>Liliopsida</taxon>
        <taxon>Poales</taxon>
        <taxon>Poaceae</taxon>
        <taxon>BOP clade</taxon>
        <taxon>Pooideae</taxon>
        <taxon>Stipodae</taxon>
        <taxon>Brachypodieae</taxon>
        <taxon>Brachypodium</taxon>
    </lineage>
</organism>
<proteinExistence type="predicted"/>
<evidence type="ECO:0000259" key="2">
    <source>
        <dbReference type="Pfam" id="PF01370"/>
    </source>
</evidence>
<dbReference type="Pfam" id="PF01370">
    <property type="entry name" value="Epimerase"/>
    <property type="match status" value="1"/>
</dbReference>
<dbReference type="EnsemblPlants" id="KQK17623">
    <property type="protein sequence ID" value="KQK17623"/>
    <property type="gene ID" value="BRADI_1g35730v3"/>
</dbReference>
<dbReference type="GO" id="GO:0016616">
    <property type="term" value="F:oxidoreductase activity, acting on the CH-OH group of donors, NAD or NADP as acceptor"/>
    <property type="evidence" value="ECO:0000318"/>
    <property type="project" value="GO_Central"/>
</dbReference>
<dbReference type="Gramene" id="KQK17623">
    <property type="protein sequence ID" value="KQK17623"/>
    <property type="gene ID" value="BRADI_1g35730v3"/>
</dbReference>
<dbReference type="Proteomes" id="UP000008810">
    <property type="component" value="Chromosome 1"/>
</dbReference>
<feature type="domain" description="NAD-dependent epimerase/dehydratase" evidence="2">
    <location>
        <begin position="12"/>
        <end position="249"/>
    </location>
</feature>
<sequence length="324" mass="34967">MEGAGETKTTACVTGAGGFVASWLIKLLLSRGAGRYTVHGTVRDPGDAKNAHLAALDGAAERLRLFKADLLDYGSMAAAIAGCDVVFHVACPVPASPLSNPEVEMLAPALTGTMNVLKACSEAKVKRVVVVSSVSAVMLNPSWPQGKAMDEGCWTDVDYCRTTENWYSLGKTLAELEAFDYAKRTGLDVVTVCPSLVIGPLLQPTVNASSSVIVDFFRGDSEVKSKTRNVVDVRDVADALLLVYETPEVSGRYICSSHATKVSDVIEMLKSMYPTYKYADKFVQVTEEPSFCSRKLEMLGWKIKALEETLRDSVESYKAAAVLD</sequence>
<dbReference type="SUPFAM" id="SSF51735">
    <property type="entry name" value="NAD(P)-binding Rossmann-fold domains"/>
    <property type="match status" value="1"/>
</dbReference>
<dbReference type="KEGG" id="bdi:100821584"/>
<dbReference type="PANTHER" id="PTHR10366:SF836">
    <property type="entry name" value="OS06G0623600 PROTEIN"/>
    <property type="match status" value="1"/>
</dbReference>
<reference evidence="3 4" key="1">
    <citation type="journal article" date="2010" name="Nature">
        <title>Genome sequencing and analysis of the model grass Brachypodium distachyon.</title>
        <authorList>
            <consortium name="International Brachypodium Initiative"/>
        </authorList>
    </citation>
    <scope>NUCLEOTIDE SEQUENCE [LARGE SCALE GENOMIC DNA]</scope>
    <source>
        <strain evidence="3">Bd21</strain>
        <strain evidence="4">cv. Bd21</strain>
    </source>
</reference>
<keyword evidence="5" id="KW-1185">Reference proteome</keyword>
<dbReference type="OrthoDB" id="2735536at2759"/>
<dbReference type="InterPro" id="IPR050425">
    <property type="entry name" value="NAD(P)_dehydrat-like"/>
</dbReference>
<dbReference type="InterPro" id="IPR001509">
    <property type="entry name" value="Epimerase_deHydtase"/>
</dbReference>
<gene>
    <name evidence="4" type="primary">LOC100821584</name>
    <name evidence="3" type="ORF">BRADI_1g35730v3</name>
</gene>
<dbReference type="CDD" id="cd08958">
    <property type="entry name" value="FR_SDR_e"/>
    <property type="match status" value="1"/>
</dbReference>
<dbReference type="eggNOG" id="KOG1502">
    <property type="taxonomic scope" value="Eukaryota"/>
</dbReference>
<reference evidence="3" key="2">
    <citation type="submission" date="2017-06" db="EMBL/GenBank/DDBJ databases">
        <title>WGS assembly of Brachypodium distachyon.</title>
        <authorList>
            <consortium name="The International Brachypodium Initiative"/>
            <person name="Lucas S."/>
            <person name="Harmon-Smith M."/>
            <person name="Lail K."/>
            <person name="Tice H."/>
            <person name="Grimwood J."/>
            <person name="Bruce D."/>
            <person name="Barry K."/>
            <person name="Shu S."/>
            <person name="Lindquist E."/>
            <person name="Wang M."/>
            <person name="Pitluck S."/>
            <person name="Vogel J.P."/>
            <person name="Garvin D.F."/>
            <person name="Mockler T.C."/>
            <person name="Schmutz J."/>
            <person name="Rokhsar D."/>
            <person name="Bevan M.W."/>
        </authorList>
    </citation>
    <scope>NUCLEOTIDE SEQUENCE</scope>
    <source>
        <strain evidence="3">Bd21</strain>
    </source>
</reference>
<dbReference type="RefSeq" id="XP_003563599.1">
    <property type="nucleotide sequence ID" value="XM_003563551.4"/>
</dbReference>
<dbReference type="InterPro" id="IPR036291">
    <property type="entry name" value="NAD(P)-bd_dom_sf"/>
</dbReference>
<dbReference type="OMA" id="SDEPQFN"/>